<evidence type="ECO:0000313" key="21">
    <source>
        <dbReference type="Proteomes" id="UP000616769"/>
    </source>
</evidence>
<evidence type="ECO:0000256" key="4">
    <source>
        <dbReference type="ARBA" id="ARBA00022490"/>
    </source>
</evidence>
<dbReference type="CDD" id="cd22948">
    <property type="entry name" value="Coatomer_WDAD_alpha"/>
    <property type="match status" value="1"/>
</dbReference>
<dbReference type="Gene3D" id="2.130.10.10">
    <property type="entry name" value="YVTN repeat-like/Quinoprotein amine dehydrogenase"/>
    <property type="match status" value="1"/>
</dbReference>
<dbReference type="GO" id="GO:0006891">
    <property type="term" value="P:intra-Golgi vesicle-mediated transport"/>
    <property type="evidence" value="ECO:0007669"/>
    <property type="project" value="TreeGrafter"/>
</dbReference>
<dbReference type="PANTHER" id="PTHR19876">
    <property type="entry name" value="COATOMER"/>
    <property type="match status" value="1"/>
</dbReference>
<dbReference type="VEuPathDB" id="VectorBase:SSCA006892"/>
<sequence length="1287" mass="147430">MSSFLVFLDEENEDSNSIRFSLSVSPSTLAYQIDQCAVTLASLSSKVSPLNSFTSDQQSSYQMLTKFESKSSRVKGIAFHPKRQWVLASLHSGLIQLWDYRVGTLIDKFDEHDGPVRGIDFHNQQPLFVSGGDDYKIKMWNYKSRRCIFTLLGHLDYIRVVKFHHEYPWILSCSDDQTIRIWNWQSRTNISILTGHNHYVMCAQFHPTEDLVVSCSLDQTVRVWDISGLRKKNVSPGPGGLEEHLKNPHSTELFGPSDVYVKHVLEGHDRGVNWASFHPTMPLIVSGADDRLIKLWRMNESKAWEVDSCRGHYNNVSCVMFHPKQDLIISDSEDKSIRVWDLTKRTCLYTFRREHERFWILAAHPNQNLFAAGHDGGIIVFKLERERPAFTIYSNFLFYIKDHFLRRLDFTTSKDVPVIQLRNRGRIPPHSIHYNPAANLMIVTSRSPNTENSIYELYPLPKEIDGQNTDPPETKRAAGLTAIWLARDRFACLDRNHQITIKNLKNENVKILATRACDEIFHAGTGMLLLRGVDGLILFDVQQGREVAQVSCPKVKFVIWNNDMSCVCLMSKHQLNICNRRLEINATITETNKIKSGAWDDLGVFIYTTSNHIKYALMNGDHGIIRTLDLPVYLTKIKNQQVYCLDREIKSKILNIDTTEYCFKLALVNRKYDEVLQMVRNSELVGQSIIAYLQKKGYPEVALHFVKDERTRFALALECGNIEVALEAARTLEDQTCWDRLAEAALLQGNHQVVEMAYQRIKNFDKLSFLYLVTGNLEKLRKMMKIAEIRKDSSSQFKNALFLGDVEERIKILRDSDQISLAYLCAVTHGLDQNAEELKEMLDAEKKLPVPDAEAIFMQPPIPILPNEENWPLLTVSRSFFEGAMAATKGKAGLKSVADVLLIDENGDGEDNWGEEADLNLNDDDQKDMLADDEEMHDALATNDNDEPGWDVDELDVHDLPQIDSVPDENYFIAPTRGYPPGHFWVKNSRLVVDHVLAGSFETAFRLLNEQVAVVNFEPLKKLFMMTYARSRASFQGLANFPPMFAYPQRNLEDFTKGLPAIGLKLPTLIQRLQQCYQLTTLGKFQDAIERFRNLLLSILFLTVDSKQEINEAKQLLEICREYILGLSIEIERKSMPKESLENQKRSCEMAAYFTHIHLQPIHQILTLRTALNLFYKLKNFQTAASFARRLLELGPKADIATQTRKVLQACEKTETDEYKLNYSEHNPFTVCAASFTPIYRGNLQTKCPFCEAVYSPDYQNTVCRICTISMIGRESIGLRISPLQFR</sequence>
<organism evidence="20 21">
    <name type="scientific">Sarcoptes scabiei</name>
    <name type="common">Itch mite</name>
    <name type="synonym">Acarus scabiei</name>
    <dbReference type="NCBI Taxonomy" id="52283"/>
    <lineage>
        <taxon>Eukaryota</taxon>
        <taxon>Metazoa</taxon>
        <taxon>Ecdysozoa</taxon>
        <taxon>Arthropoda</taxon>
        <taxon>Chelicerata</taxon>
        <taxon>Arachnida</taxon>
        <taxon>Acari</taxon>
        <taxon>Acariformes</taxon>
        <taxon>Sarcoptiformes</taxon>
        <taxon>Astigmata</taxon>
        <taxon>Psoroptidia</taxon>
        <taxon>Sarcoptoidea</taxon>
        <taxon>Sarcoptidae</taxon>
        <taxon>Sarcoptinae</taxon>
        <taxon>Sarcoptes</taxon>
    </lineage>
</organism>
<dbReference type="Pfam" id="PF06957">
    <property type="entry name" value="COPI_C"/>
    <property type="match status" value="1"/>
</dbReference>
<comment type="function">
    <text evidence="13">Xenin stimulates exocrine pancreatic secretion. It inhibits pentagastrin-stimulated secretion of acid, to induce exocrine pancreatic secretion and to affect small and large intestinal motility. In the gut, xenin interacts with the neurotensin receptor.</text>
</comment>
<dbReference type="PROSITE" id="PS50082">
    <property type="entry name" value="WD_REPEATS_2"/>
    <property type="match status" value="6"/>
</dbReference>
<evidence type="ECO:0000256" key="8">
    <source>
        <dbReference type="ARBA" id="ARBA00022927"/>
    </source>
</evidence>
<dbReference type="InterPro" id="IPR019775">
    <property type="entry name" value="WD40_repeat_CS"/>
</dbReference>
<keyword evidence="4" id="KW-0963">Cytoplasm</keyword>
<dbReference type="InterPro" id="IPR047312">
    <property type="entry name" value="Coatomer_alpha_WD-assoc_reg"/>
</dbReference>
<gene>
    <name evidence="20" type="ORF">QR98_0000370</name>
</gene>
<evidence type="ECO:0000256" key="5">
    <source>
        <dbReference type="ARBA" id="ARBA00022574"/>
    </source>
</evidence>
<dbReference type="SUPFAM" id="SSF50978">
    <property type="entry name" value="WD40 repeat-like"/>
    <property type="match status" value="1"/>
</dbReference>
<protein>
    <recommendedName>
        <fullName evidence="15">Coatomer subunit alpha</fullName>
    </recommendedName>
    <alternativeName>
        <fullName evidence="16">Alpha-coat protein</fullName>
    </alternativeName>
</protein>
<dbReference type="Pfam" id="PF00400">
    <property type="entry name" value="WD40"/>
    <property type="match status" value="6"/>
</dbReference>
<comment type="subcellular location">
    <subcellularLocation>
        <location evidence="2">Cytoplasmic vesicle</location>
        <location evidence="2">COPI-coated vesicle membrane</location>
        <topology evidence="2">Peripheral membrane protein</topology>
        <orientation evidence="2">Cytoplasmic side</orientation>
    </subcellularLocation>
    <subcellularLocation>
        <location evidence="1">Golgi apparatus membrane</location>
        <topology evidence="1">Peripheral membrane protein</topology>
        <orientation evidence="1">Cytoplasmic side</orientation>
    </subcellularLocation>
</comment>
<dbReference type="InterPro" id="IPR006692">
    <property type="entry name" value="Beta-prop_COPA/B_2nd"/>
</dbReference>
<dbReference type="PROSITE" id="PS50294">
    <property type="entry name" value="WD_REPEATS_REGION"/>
    <property type="match status" value="5"/>
</dbReference>
<evidence type="ECO:0000256" key="11">
    <source>
        <dbReference type="ARBA" id="ARBA00023329"/>
    </source>
</evidence>
<dbReference type="FunFam" id="2.130.10.10:FF:000010">
    <property type="entry name" value="Coatomer subunit alpha"/>
    <property type="match status" value="1"/>
</dbReference>
<dbReference type="GO" id="GO:0030126">
    <property type="term" value="C:COPI vesicle coat"/>
    <property type="evidence" value="ECO:0007669"/>
    <property type="project" value="InterPro"/>
</dbReference>
<evidence type="ECO:0000256" key="6">
    <source>
        <dbReference type="ARBA" id="ARBA00022737"/>
    </source>
</evidence>
<evidence type="ECO:0000256" key="13">
    <source>
        <dbReference type="ARBA" id="ARBA00057585"/>
    </source>
</evidence>
<evidence type="ECO:0000259" key="17">
    <source>
        <dbReference type="Pfam" id="PF04053"/>
    </source>
</evidence>
<keyword evidence="9" id="KW-0333">Golgi apparatus</keyword>
<dbReference type="InterPro" id="IPR011048">
    <property type="entry name" value="Haem_d1_sf"/>
</dbReference>
<dbReference type="InterPro" id="IPR036322">
    <property type="entry name" value="WD40_repeat_dom_sf"/>
</dbReference>
<dbReference type="InterPro" id="IPR020472">
    <property type="entry name" value="WD40_PAC1"/>
</dbReference>
<evidence type="ECO:0000256" key="9">
    <source>
        <dbReference type="ARBA" id="ARBA00023034"/>
    </source>
</evidence>
<dbReference type="GO" id="GO:0006888">
    <property type="term" value="P:endoplasmic reticulum to Golgi vesicle-mediated transport"/>
    <property type="evidence" value="ECO:0007669"/>
    <property type="project" value="InterPro"/>
</dbReference>
<dbReference type="InterPro" id="IPR001680">
    <property type="entry name" value="WD40_rpt"/>
</dbReference>
<evidence type="ECO:0000256" key="7">
    <source>
        <dbReference type="ARBA" id="ARBA00022892"/>
    </source>
</evidence>
<evidence type="ECO:0000256" key="3">
    <source>
        <dbReference type="ARBA" id="ARBA00022448"/>
    </source>
</evidence>
<name>A0A131ZSG2_SARSC</name>
<evidence type="ECO:0000256" key="15">
    <source>
        <dbReference type="ARBA" id="ARBA00073979"/>
    </source>
</evidence>
<dbReference type="SUPFAM" id="SSF51004">
    <property type="entry name" value="C-terminal (heme d1) domain of cytochrome cd1-nitrite reductase"/>
    <property type="match status" value="1"/>
</dbReference>
<evidence type="ECO:0000259" key="19">
    <source>
        <dbReference type="Pfam" id="PF23953"/>
    </source>
</evidence>
<proteinExistence type="predicted"/>
<dbReference type="GO" id="GO:0005198">
    <property type="term" value="F:structural molecule activity"/>
    <property type="evidence" value="ECO:0007669"/>
    <property type="project" value="InterPro"/>
</dbReference>
<keyword evidence="5" id="KW-0853">WD repeat</keyword>
<dbReference type="EMBL" id="JXLN01000002">
    <property type="protein sequence ID" value="KPL93577.1"/>
    <property type="molecule type" value="Genomic_DNA"/>
</dbReference>
<dbReference type="FunFam" id="1.25.40.470:FF:000002">
    <property type="entry name" value="Coatomer subunit alpha"/>
    <property type="match status" value="1"/>
</dbReference>
<comment type="function">
    <text evidence="12">The coatomer is a cytosolic protein complex that binds to dilysine motifs and reversibly associates with Golgi non-clathrin-coated vesicles, which further mediate biosynthetic protein transport from the ER, via the Golgi up to the trans Golgi network. Coatomer complex is required for budding from Golgi membranes, and is essential for the retrograde Golgi-to-ER transport of dilysine-tagged proteins. In mammals, the coatomer can only be recruited by membranes associated to ADP-ribosylation factors (ARFs), which are small GTP-binding proteins; the complex also influences the Golgi structural integrity, as well as the processing, activity, and endocytic recycling of LDL receptors.</text>
</comment>
<feature type="domain" description="COPA/B second beta-propeller" evidence="17">
    <location>
        <begin position="405"/>
        <end position="646"/>
    </location>
</feature>
<dbReference type="PROSITE" id="PS00678">
    <property type="entry name" value="WD_REPEATS_1"/>
    <property type="match status" value="1"/>
</dbReference>
<dbReference type="GO" id="GO:0000139">
    <property type="term" value="C:Golgi membrane"/>
    <property type="evidence" value="ECO:0007669"/>
    <property type="project" value="UniProtKB-SubCell"/>
</dbReference>
<dbReference type="PRINTS" id="PR00320">
    <property type="entry name" value="GPROTEINBRPT"/>
</dbReference>
<dbReference type="InterPro" id="IPR050844">
    <property type="entry name" value="Coatomer_complex_subunit"/>
</dbReference>
<dbReference type="GO" id="GO:0006890">
    <property type="term" value="P:retrograde vesicle-mediated transport, Golgi to endoplasmic reticulum"/>
    <property type="evidence" value="ECO:0007669"/>
    <property type="project" value="TreeGrafter"/>
</dbReference>
<dbReference type="InterPro" id="IPR010714">
    <property type="entry name" value="Coatomer_asu_C"/>
</dbReference>
<dbReference type="InterPro" id="IPR016391">
    <property type="entry name" value="Coatomer_asu"/>
</dbReference>
<evidence type="ECO:0000259" key="18">
    <source>
        <dbReference type="Pfam" id="PF06957"/>
    </source>
</evidence>
<comment type="caution">
    <text evidence="20">The sequence shown here is derived from an EMBL/GenBank/DDBJ whole genome shotgun (WGS) entry which is preliminary data.</text>
</comment>
<evidence type="ECO:0000256" key="12">
    <source>
        <dbReference type="ARBA" id="ARBA00024791"/>
    </source>
</evidence>
<dbReference type="OrthoDB" id="10261470at2759"/>
<keyword evidence="3" id="KW-0813">Transport</keyword>
<keyword evidence="11" id="KW-0968">Cytoplasmic vesicle</keyword>
<dbReference type="Pfam" id="PF04053">
    <property type="entry name" value="B-prop_COPA_B_2nd"/>
    <property type="match status" value="1"/>
</dbReference>
<dbReference type="Proteomes" id="UP000616769">
    <property type="component" value="Unassembled WGS sequence"/>
</dbReference>
<evidence type="ECO:0000256" key="14">
    <source>
        <dbReference type="ARBA" id="ARBA00062633"/>
    </source>
</evidence>
<evidence type="ECO:0000256" key="10">
    <source>
        <dbReference type="ARBA" id="ARBA00023136"/>
    </source>
</evidence>
<feature type="domain" description="COPA/B TPR" evidence="19">
    <location>
        <begin position="673"/>
        <end position="832"/>
    </location>
</feature>
<dbReference type="Gene3D" id="1.25.40.470">
    <property type="match status" value="1"/>
</dbReference>
<keyword evidence="8" id="KW-0653">Protein transport</keyword>
<dbReference type="SMART" id="SM00320">
    <property type="entry name" value="WD40"/>
    <property type="match status" value="7"/>
</dbReference>
<evidence type="ECO:0000256" key="2">
    <source>
        <dbReference type="ARBA" id="ARBA00004347"/>
    </source>
</evidence>
<evidence type="ECO:0000256" key="1">
    <source>
        <dbReference type="ARBA" id="ARBA00004255"/>
    </source>
</evidence>
<dbReference type="PIRSF" id="PIRSF003354">
    <property type="entry name" value="Coatomer_alpha_subunit"/>
    <property type="match status" value="1"/>
</dbReference>
<dbReference type="InterPro" id="IPR056176">
    <property type="entry name" value="TPR_COPA_B"/>
</dbReference>
<keyword evidence="7" id="KW-0931">ER-Golgi transport</keyword>
<evidence type="ECO:0000313" key="20">
    <source>
        <dbReference type="EMBL" id="KPL93577.1"/>
    </source>
</evidence>
<feature type="domain" description="Coatomer alpha subunit C-terminal" evidence="18">
    <location>
        <begin position="878"/>
        <end position="1287"/>
    </location>
</feature>
<keyword evidence="6" id="KW-0677">Repeat</keyword>
<accession>A0A131ZSG2</accession>
<dbReference type="CDD" id="cd00200">
    <property type="entry name" value="WD40"/>
    <property type="match status" value="1"/>
</dbReference>
<dbReference type="PANTHER" id="PTHR19876:SF1">
    <property type="entry name" value="COATOMER SUBUNIT ALPHA"/>
    <property type="match status" value="1"/>
</dbReference>
<keyword evidence="10" id="KW-0472">Membrane</keyword>
<comment type="subunit">
    <text evidence="14">Oligomeric complex that consists of at least the alpha, beta, beta', gamma, delta, epsilon and zeta subunits. Interacts with SCYL1. Interacts with JAGN1. Interacts with TMEM41B. Interacts with SVEP1. Probably interacts with PEX11A.</text>
</comment>
<dbReference type="InterPro" id="IPR015943">
    <property type="entry name" value="WD40/YVTN_repeat-like_dom_sf"/>
</dbReference>
<reference evidence="20 21" key="1">
    <citation type="journal article" date="2015" name="Parasit. Vectors">
        <title>Draft genome of the scabies mite.</title>
        <authorList>
            <person name="Rider S.D.Jr."/>
            <person name="Morgan M.S."/>
            <person name="Arlian L.G."/>
        </authorList>
    </citation>
    <scope>NUCLEOTIDE SEQUENCE [LARGE SCALE GENOMIC DNA]</scope>
    <source>
        <strain evidence="20">Arlian Lab</strain>
    </source>
</reference>
<dbReference type="Pfam" id="PF23953">
    <property type="entry name" value="TPR_COPA_B"/>
    <property type="match status" value="1"/>
</dbReference>
<dbReference type="GO" id="GO:0006886">
    <property type="term" value="P:intracellular protein transport"/>
    <property type="evidence" value="ECO:0007669"/>
    <property type="project" value="InterPro"/>
</dbReference>
<evidence type="ECO:0000256" key="16">
    <source>
        <dbReference type="ARBA" id="ARBA00081575"/>
    </source>
</evidence>